<comment type="caution">
    <text evidence="1">The sequence shown here is derived from an EMBL/GenBank/DDBJ whole genome shotgun (WGS) entry which is preliminary data.</text>
</comment>
<reference evidence="1" key="2">
    <citation type="journal article" date="2020" name="Nat. Commun.">
        <title>Large-scale genome sequencing of mycorrhizal fungi provides insights into the early evolution of symbiotic traits.</title>
        <authorList>
            <person name="Miyauchi S."/>
            <person name="Kiss E."/>
            <person name="Kuo A."/>
            <person name="Drula E."/>
            <person name="Kohler A."/>
            <person name="Sanchez-Garcia M."/>
            <person name="Morin E."/>
            <person name="Andreopoulos B."/>
            <person name="Barry K.W."/>
            <person name="Bonito G."/>
            <person name="Buee M."/>
            <person name="Carver A."/>
            <person name="Chen C."/>
            <person name="Cichocki N."/>
            <person name="Clum A."/>
            <person name="Culley D."/>
            <person name="Crous P.W."/>
            <person name="Fauchery L."/>
            <person name="Girlanda M."/>
            <person name="Hayes R.D."/>
            <person name="Keri Z."/>
            <person name="LaButti K."/>
            <person name="Lipzen A."/>
            <person name="Lombard V."/>
            <person name="Magnuson J."/>
            <person name="Maillard F."/>
            <person name="Murat C."/>
            <person name="Nolan M."/>
            <person name="Ohm R.A."/>
            <person name="Pangilinan J."/>
            <person name="Pereira M.F."/>
            <person name="Perotto S."/>
            <person name="Peter M."/>
            <person name="Pfister S."/>
            <person name="Riley R."/>
            <person name="Sitrit Y."/>
            <person name="Stielow J.B."/>
            <person name="Szollosi G."/>
            <person name="Zifcakova L."/>
            <person name="Stursova M."/>
            <person name="Spatafora J.W."/>
            <person name="Tedersoo L."/>
            <person name="Vaario L.M."/>
            <person name="Yamada A."/>
            <person name="Yan M."/>
            <person name="Wang P."/>
            <person name="Xu J."/>
            <person name="Bruns T."/>
            <person name="Baldrian P."/>
            <person name="Vilgalys R."/>
            <person name="Dunand C."/>
            <person name="Henrissat B."/>
            <person name="Grigoriev I.V."/>
            <person name="Hibbett D."/>
            <person name="Nagy L.G."/>
            <person name="Martin F.M."/>
        </authorList>
    </citation>
    <scope>NUCLEOTIDE SEQUENCE</scope>
    <source>
        <strain evidence="1">P2</strain>
    </source>
</reference>
<reference evidence="1" key="1">
    <citation type="submission" date="2019-10" db="EMBL/GenBank/DDBJ databases">
        <authorList>
            <consortium name="DOE Joint Genome Institute"/>
            <person name="Kuo A."/>
            <person name="Miyauchi S."/>
            <person name="Kiss E."/>
            <person name="Drula E."/>
            <person name="Kohler A."/>
            <person name="Sanchez-Garcia M."/>
            <person name="Andreopoulos B."/>
            <person name="Barry K.W."/>
            <person name="Bonito G."/>
            <person name="Buee M."/>
            <person name="Carver A."/>
            <person name="Chen C."/>
            <person name="Cichocki N."/>
            <person name="Clum A."/>
            <person name="Culley D."/>
            <person name="Crous P.W."/>
            <person name="Fauchery L."/>
            <person name="Girlanda M."/>
            <person name="Hayes R."/>
            <person name="Keri Z."/>
            <person name="Labutti K."/>
            <person name="Lipzen A."/>
            <person name="Lombard V."/>
            <person name="Magnuson J."/>
            <person name="Maillard F."/>
            <person name="Morin E."/>
            <person name="Murat C."/>
            <person name="Nolan M."/>
            <person name="Ohm R."/>
            <person name="Pangilinan J."/>
            <person name="Pereira M."/>
            <person name="Perotto S."/>
            <person name="Peter M."/>
            <person name="Riley R."/>
            <person name="Sitrit Y."/>
            <person name="Stielow B."/>
            <person name="Szollosi G."/>
            <person name="Zifcakova L."/>
            <person name="Stursova M."/>
            <person name="Spatafora J.W."/>
            <person name="Tedersoo L."/>
            <person name="Vaario L.-M."/>
            <person name="Yamada A."/>
            <person name="Yan M."/>
            <person name="Wang P."/>
            <person name="Xu J."/>
            <person name="Bruns T."/>
            <person name="Baldrian P."/>
            <person name="Vilgalys R."/>
            <person name="Henrissat B."/>
            <person name="Grigoriev I.V."/>
            <person name="Hibbett D."/>
            <person name="Nagy L.G."/>
            <person name="Martin F.M."/>
        </authorList>
    </citation>
    <scope>NUCLEOTIDE SEQUENCE</scope>
    <source>
        <strain evidence="1">P2</strain>
    </source>
</reference>
<dbReference type="EMBL" id="MU118032">
    <property type="protein sequence ID" value="KAF9647489.1"/>
    <property type="molecule type" value="Genomic_DNA"/>
</dbReference>
<proteinExistence type="predicted"/>
<accession>A0ACB6ZD75</accession>
<protein>
    <submittedName>
        <fullName evidence="1">DEAD-domain-containing protein</fullName>
    </submittedName>
</protein>
<sequence length="655" mass="72757">MTDPVQSSSNGATQRKPFSTLDLSQPTAKALADMGFTTMTPVQEKCMPSLLAGKDVLGAARTGSGKTLAFLIPAVELLHRMKFKPRNGTGIIIVSPTRELALQIFGVVKELMAGHSQTFGIVMGGANRRAEADKLVKGVNLIVATPGRLLDHLENTKGFVFRNLKALVIDEADRILEIGFEEEMKKIISILPNGLSPVIRGGFPWGFDTWLLLEDRQSMLFSATQTNKVTDLARISLRPGPLQINVDKEESTSTVSTLTQGYVVCPSDRRFLLLFTFLKKNTKKKIVVFFSSCNSVKYHGELLNYIDVPVLDLHGKQKQQKRTTTFFEFCNAESGTLLCTDVAARGLDIPRVDWIVQYDPPDDPRDYIHRVGRTARAGKVGKSLLFLLESELGFLRYLKESKVPLNEYSFPADKVANVQSQLEKLLQKNYFLHQSARDGYRSYLQSYASYSLKKIFNVNALDLAKVAKSFGFAVPPRVSVNIGGGTGGTGRSRKKRNRDDNEEDEINIEEIVVNEGDLGSEEDESSVRGRSDNSWSRNKRAEMLGRKKVEKEVFRKGIQKKRQRVSTPRTTHIDVVAKQEPRRNQSAYSRKSNATVTALGGSGKFSDVVVDELSSWCLHDTPSVRGGVVWLAFAECDTLGHCALDYKTSEITGVC</sequence>
<evidence type="ECO:0000313" key="1">
    <source>
        <dbReference type="EMBL" id="KAF9647489.1"/>
    </source>
</evidence>
<name>A0ACB6ZD75_THEGA</name>
<keyword evidence="2" id="KW-1185">Reference proteome</keyword>
<evidence type="ECO:0000313" key="2">
    <source>
        <dbReference type="Proteomes" id="UP000886501"/>
    </source>
</evidence>
<organism evidence="1 2">
    <name type="scientific">Thelephora ganbajun</name>
    <name type="common">Ganba fungus</name>
    <dbReference type="NCBI Taxonomy" id="370292"/>
    <lineage>
        <taxon>Eukaryota</taxon>
        <taxon>Fungi</taxon>
        <taxon>Dikarya</taxon>
        <taxon>Basidiomycota</taxon>
        <taxon>Agaricomycotina</taxon>
        <taxon>Agaricomycetes</taxon>
        <taxon>Thelephorales</taxon>
        <taxon>Thelephoraceae</taxon>
        <taxon>Thelephora</taxon>
    </lineage>
</organism>
<dbReference type="Proteomes" id="UP000886501">
    <property type="component" value="Unassembled WGS sequence"/>
</dbReference>
<gene>
    <name evidence="1" type="ORF">BDM02DRAFT_3129695</name>
</gene>